<evidence type="ECO:0000256" key="1">
    <source>
        <dbReference type="ARBA" id="ARBA00004173"/>
    </source>
</evidence>
<sequence>MVRMQEMFARMCDYGQQSPYTKDELEKAHLANSKMPRGLAEPSRITKILQHLKKEPRPLLPAFRSLKLTYAFRNDHFGARHFVKEDLPRIAYSNPTLEIAVNKIPKKPEDVLVPEMEVVFRNGESQRINMDNKWSTAILEELLNLHSRISPNIKVKPGDLTFAGESGGRKTGRRMKV</sequence>
<dbReference type="InterPro" id="IPR036249">
    <property type="entry name" value="Thioredoxin-like_sf"/>
</dbReference>
<dbReference type="InterPro" id="IPR040049">
    <property type="entry name" value="Ribosomal_mS25/mL61"/>
</dbReference>
<evidence type="ECO:0000313" key="6">
    <source>
        <dbReference type="EMBL" id="GJJ13848.1"/>
    </source>
</evidence>
<dbReference type="PANTHER" id="PTHR13274">
    <property type="entry name" value="MITOCHONDRIAL RIBOSOMAL PROTEIN S25"/>
    <property type="match status" value="1"/>
</dbReference>
<dbReference type="Gene3D" id="3.40.30.10">
    <property type="entry name" value="Glutaredoxin"/>
    <property type="match status" value="1"/>
</dbReference>
<dbReference type="GO" id="GO:0005840">
    <property type="term" value="C:ribosome"/>
    <property type="evidence" value="ECO:0007669"/>
    <property type="project" value="UniProtKB-KW"/>
</dbReference>
<evidence type="ECO:0000259" key="5">
    <source>
        <dbReference type="SMART" id="SM00916"/>
    </source>
</evidence>
<dbReference type="GO" id="GO:1990904">
    <property type="term" value="C:ribonucleoprotein complex"/>
    <property type="evidence" value="ECO:0007669"/>
    <property type="project" value="UniProtKB-KW"/>
</dbReference>
<evidence type="ECO:0000313" key="7">
    <source>
        <dbReference type="Proteomes" id="UP001050691"/>
    </source>
</evidence>
<protein>
    <recommendedName>
        <fullName evidence="5">Ribosomal protein/NADH dehydrogenase domain-containing protein</fullName>
    </recommendedName>
</protein>
<dbReference type="InterPro" id="IPR007741">
    <property type="entry name" value="Ribosomal_mL43/mS25/NADH_DH"/>
</dbReference>
<dbReference type="GO" id="GO:0003735">
    <property type="term" value="F:structural constituent of ribosome"/>
    <property type="evidence" value="ECO:0007669"/>
    <property type="project" value="InterPro"/>
</dbReference>
<name>A0AAV5AK35_9AGAM</name>
<evidence type="ECO:0000256" key="4">
    <source>
        <dbReference type="ARBA" id="ARBA00023274"/>
    </source>
</evidence>
<dbReference type="Proteomes" id="UP001050691">
    <property type="component" value="Unassembled WGS sequence"/>
</dbReference>
<evidence type="ECO:0000256" key="3">
    <source>
        <dbReference type="ARBA" id="ARBA00023128"/>
    </source>
</evidence>
<dbReference type="GO" id="GO:0005739">
    <property type="term" value="C:mitochondrion"/>
    <property type="evidence" value="ECO:0007669"/>
    <property type="project" value="UniProtKB-SubCell"/>
</dbReference>
<feature type="domain" description="Ribosomal protein/NADH dehydrogenase" evidence="5">
    <location>
        <begin position="71"/>
        <end position="147"/>
    </location>
</feature>
<dbReference type="AlphaFoldDB" id="A0AAV5AK35"/>
<dbReference type="SUPFAM" id="SSF52833">
    <property type="entry name" value="Thioredoxin-like"/>
    <property type="match status" value="1"/>
</dbReference>
<keyword evidence="4" id="KW-0687">Ribonucleoprotein</keyword>
<comment type="caution">
    <text evidence="6">The sequence shown here is derived from an EMBL/GenBank/DDBJ whole genome shotgun (WGS) entry which is preliminary data.</text>
</comment>
<reference evidence="6" key="1">
    <citation type="submission" date="2021-10" db="EMBL/GenBank/DDBJ databases">
        <title>De novo Genome Assembly of Clathrus columnatus (Basidiomycota, Fungi) Using Illumina and Nanopore Sequence Data.</title>
        <authorList>
            <person name="Ogiso-Tanaka E."/>
            <person name="Itagaki H."/>
            <person name="Hosoya T."/>
            <person name="Hosaka K."/>
        </authorList>
    </citation>
    <scope>NUCLEOTIDE SEQUENCE</scope>
    <source>
        <strain evidence="6">MO-923</strain>
    </source>
</reference>
<comment type="subcellular location">
    <subcellularLocation>
        <location evidence="1">Mitochondrion</location>
    </subcellularLocation>
</comment>
<dbReference type="EMBL" id="BPWL01000009">
    <property type="protein sequence ID" value="GJJ13848.1"/>
    <property type="molecule type" value="Genomic_DNA"/>
</dbReference>
<dbReference type="PANTHER" id="PTHR13274:SF2">
    <property type="entry name" value="SMALL RIBOSOMAL SUBUNIT PROTEIN MS25"/>
    <property type="match status" value="1"/>
</dbReference>
<evidence type="ECO:0000256" key="2">
    <source>
        <dbReference type="ARBA" id="ARBA00022980"/>
    </source>
</evidence>
<organism evidence="6 7">
    <name type="scientific">Clathrus columnatus</name>
    <dbReference type="NCBI Taxonomy" id="1419009"/>
    <lineage>
        <taxon>Eukaryota</taxon>
        <taxon>Fungi</taxon>
        <taxon>Dikarya</taxon>
        <taxon>Basidiomycota</taxon>
        <taxon>Agaricomycotina</taxon>
        <taxon>Agaricomycetes</taxon>
        <taxon>Phallomycetidae</taxon>
        <taxon>Phallales</taxon>
        <taxon>Clathraceae</taxon>
        <taxon>Clathrus</taxon>
    </lineage>
</organism>
<keyword evidence="7" id="KW-1185">Reference proteome</keyword>
<accession>A0AAV5AK35</accession>
<gene>
    <name evidence="6" type="ORF">Clacol_008105</name>
</gene>
<proteinExistence type="predicted"/>
<keyword evidence="2" id="KW-0689">Ribosomal protein</keyword>
<keyword evidence="3" id="KW-0496">Mitochondrion</keyword>
<dbReference type="SMART" id="SM00916">
    <property type="entry name" value="L51_S25_CI-B8"/>
    <property type="match status" value="1"/>
</dbReference>
<dbReference type="Pfam" id="PF05047">
    <property type="entry name" value="L51_S25_CI-B8"/>
    <property type="match status" value="1"/>
</dbReference>